<dbReference type="Proteomes" id="UP000247498">
    <property type="component" value="Unassembled WGS sequence"/>
</dbReference>
<dbReference type="EMBL" id="BDRX01000002">
    <property type="protein sequence ID" value="GBF87690.1"/>
    <property type="molecule type" value="Genomic_DNA"/>
</dbReference>
<dbReference type="GO" id="GO:0009654">
    <property type="term" value="C:photosystem II oxygen evolving complex"/>
    <property type="evidence" value="ECO:0007669"/>
    <property type="project" value="InterPro"/>
</dbReference>
<evidence type="ECO:0000256" key="1">
    <source>
        <dbReference type="SAM" id="MobiDB-lite"/>
    </source>
</evidence>
<proteinExistence type="predicted"/>
<reference evidence="3 4" key="1">
    <citation type="journal article" date="2018" name="Sci. Rep.">
        <title>Raphidocelis subcapitata (=Pseudokirchneriella subcapitata) provides an insight into genome evolution and environmental adaptations in the Sphaeropleales.</title>
        <authorList>
            <person name="Suzuki S."/>
            <person name="Yamaguchi H."/>
            <person name="Nakajima N."/>
            <person name="Kawachi M."/>
        </authorList>
    </citation>
    <scope>NUCLEOTIDE SEQUENCE [LARGE SCALE GENOMIC DNA]</scope>
    <source>
        <strain evidence="3 4">NIES-35</strain>
    </source>
</reference>
<evidence type="ECO:0000313" key="3">
    <source>
        <dbReference type="EMBL" id="GBF87690.1"/>
    </source>
</evidence>
<evidence type="ECO:0000259" key="2">
    <source>
        <dbReference type="Pfam" id="PF01789"/>
    </source>
</evidence>
<dbReference type="AlphaFoldDB" id="A0A2V0NQ89"/>
<accession>A0A2V0NQ89</accession>
<evidence type="ECO:0000313" key="4">
    <source>
        <dbReference type="Proteomes" id="UP000247498"/>
    </source>
</evidence>
<name>A0A2V0NQ89_9CHLO</name>
<sequence length="305" mass="32825">MNCTRSILGQRGGAPAAAGQRRAPCAPRRAFVAPRAAAQPQGSSSGQGSGDQHQPSRRAALLLAAGGAALLPQLPQLLAAGPARAAEAAVAAPEGLKAFSDRTLAYSFFYPATTASGTPLSLVLTRPPEKYSSAPPLSADARQRIVCELFDLRRFVTVSLTVGPVSGALKGRPQEEWTPKEVALTVLIDRSTARLSTGQRTALNDVEEAHREDRGGQAFYVYEHASQGSPTSYDKSQETFRHALAATTVRAGLDGTPYLYTLNLSCPETLWEDLLPRFKQSLEGFRLDATTRDYIPPDKDPWKFF</sequence>
<protein>
    <recommendedName>
        <fullName evidence="2">PsbP C-terminal domain-containing protein</fullName>
    </recommendedName>
</protein>
<dbReference type="GO" id="GO:0015979">
    <property type="term" value="P:photosynthesis"/>
    <property type="evidence" value="ECO:0007669"/>
    <property type="project" value="InterPro"/>
</dbReference>
<dbReference type="PANTHER" id="PTHR31407">
    <property type="match status" value="1"/>
</dbReference>
<feature type="domain" description="PsbP C-terminal" evidence="2">
    <location>
        <begin position="178"/>
        <end position="286"/>
    </location>
</feature>
<dbReference type="GO" id="GO:0019898">
    <property type="term" value="C:extrinsic component of membrane"/>
    <property type="evidence" value="ECO:0007669"/>
    <property type="project" value="InterPro"/>
</dbReference>
<comment type="caution">
    <text evidence="3">The sequence shown here is derived from an EMBL/GenBank/DDBJ whole genome shotgun (WGS) entry which is preliminary data.</text>
</comment>
<dbReference type="Gene3D" id="3.40.1000.10">
    <property type="entry name" value="Mog1/PsbP, alpha/beta/alpha sandwich"/>
    <property type="match status" value="1"/>
</dbReference>
<dbReference type="OrthoDB" id="1903117at2759"/>
<dbReference type="InterPro" id="IPR002683">
    <property type="entry name" value="PsbP_C"/>
</dbReference>
<keyword evidence="4" id="KW-1185">Reference proteome</keyword>
<gene>
    <name evidence="3" type="ORF">Rsub_00401</name>
</gene>
<dbReference type="Pfam" id="PF01789">
    <property type="entry name" value="PsbP"/>
    <property type="match status" value="1"/>
</dbReference>
<organism evidence="3 4">
    <name type="scientific">Raphidocelis subcapitata</name>
    <dbReference type="NCBI Taxonomy" id="307507"/>
    <lineage>
        <taxon>Eukaryota</taxon>
        <taxon>Viridiplantae</taxon>
        <taxon>Chlorophyta</taxon>
        <taxon>core chlorophytes</taxon>
        <taxon>Chlorophyceae</taxon>
        <taxon>CS clade</taxon>
        <taxon>Sphaeropleales</taxon>
        <taxon>Selenastraceae</taxon>
        <taxon>Raphidocelis</taxon>
    </lineage>
</organism>
<dbReference type="PANTHER" id="PTHR31407:SF7">
    <property type="entry name" value="PSBP DOMAIN-CONTAINING PROTEIN 5, CHLOROPLASTIC"/>
    <property type="match status" value="1"/>
</dbReference>
<dbReference type="FunCoup" id="A0A2V0NQ89">
    <property type="interactions" value="676"/>
</dbReference>
<dbReference type="InterPro" id="IPR016123">
    <property type="entry name" value="Mog1/PsbP_a/b/a-sand"/>
</dbReference>
<feature type="compositionally biased region" description="Low complexity" evidence="1">
    <location>
        <begin position="13"/>
        <end position="57"/>
    </location>
</feature>
<dbReference type="GO" id="GO:0005509">
    <property type="term" value="F:calcium ion binding"/>
    <property type="evidence" value="ECO:0007669"/>
    <property type="project" value="InterPro"/>
</dbReference>
<dbReference type="STRING" id="307507.A0A2V0NQ89"/>
<dbReference type="SUPFAM" id="SSF55724">
    <property type="entry name" value="Mog1p/PsbP-like"/>
    <property type="match status" value="1"/>
</dbReference>
<dbReference type="InParanoid" id="A0A2V0NQ89"/>
<feature type="region of interest" description="Disordered" evidence="1">
    <location>
        <begin position="1"/>
        <end position="57"/>
    </location>
</feature>